<sequence>MNNRKRLVVDHALSLFVEKGIGQTSIQDIISRAGISKGTFYNYFSSKHECVEAILEQARYDARLMRGELMMERDSEGIEILLEQISVLSSINRKRGLDAVFEEILHSGDQELKKLVLKYRIYELEWLAERLTEVFAIEKEEHAFEASVLFYGMMQHLLFTKKLIHQHTLEPKTIARSVMFYVKEILRLMAEEETNVLDSHNIQIFVNSFNKVELTADEVIEHIEQFKQDTDFTKSQQDITEALLAEAKNKEPRVIVMNALLKAFSNEFKASLYMNEAKEVTSIIWYFIKQQKN</sequence>
<dbReference type="InterPro" id="IPR023772">
    <property type="entry name" value="DNA-bd_HTH_TetR-type_CS"/>
</dbReference>
<dbReference type="Pfam" id="PF00440">
    <property type="entry name" value="TetR_N"/>
    <property type="match status" value="1"/>
</dbReference>
<reference evidence="5 6" key="1">
    <citation type="submission" date="2014-02" db="EMBL/GenBank/DDBJ databases">
        <title>Draft genome sequence of Lysinibacillus odysseyi NBRC 100172.</title>
        <authorList>
            <person name="Zhang F."/>
            <person name="Wang G."/>
            <person name="Zhang L."/>
        </authorList>
    </citation>
    <scope>NUCLEOTIDE SEQUENCE [LARGE SCALE GENOMIC DNA]</scope>
    <source>
        <strain evidence="5 6">NBRC 100172</strain>
    </source>
</reference>
<dbReference type="Gene3D" id="1.10.357.10">
    <property type="entry name" value="Tetracycline Repressor, domain 2"/>
    <property type="match status" value="1"/>
</dbReference>
<dbReference type="AlphaFoldDB" id="A0A0A3IG18"/>
<dbReference type="PANTHER" id="PTHR43479">
    <property type="entry name" value="ACREF/ENVCD OPERON REPRESSOR-RELATED"/>
    <property type="match status" value="1"/>
</dbReference>
<evidence type="ECO:0000313" key="6">
    <source>
        <dbReference type="Proteomes" id="UP000030437"/>
    </source>
</evidence>
<dbReference type="RefSeq" id="WP_036158578.1">
    <property type="nucleotide sequence ID" value="NZ_AVCX01000001.1"/>
</dbReference>
<dbReference type="PRINTS" id="PR00455">
    <property type="entry name" value="HTHTETR"/>
</dbReference>
<dbReference type="PANTHER" id="PTHR43479:SF22">
    <property type="entry name" value="TRANSCRIPTIONAL REGULATOR, TETR FAMILY"/>
    <property type="match status" value="1"/>
</dbReference>
<accession>A0A0A3IG18</accession>
<evidence type="ECO:0000256" key="1">
    <source>
        <dbReference type="ARBA" id="ARBA00022491"/>
    </source>
</evidence>
<keyword evidence="1" id="KW-0678">Repressor</keyword>
<dbReference type="Proteomes" id="UP000030437">
    <property type="component" value="Unassembled WGS sequence"/>
</dbReference>
<keyword evidence="6" id="KW-1185">Reference proteome</keyword>
<dbReference type="STRING" id="1220589.CD32_20705"/>
<name>A0A0A3IG18_9BACI</name>
<dbReference type="GO" id="GO:0003677">
    <property type="term" value="F:DNA binding"/>
    <property type="evidence" value="ECO:0007669"/>
    <property type="project" value="UniProtKB-UniRule"/>
</dbReference>
<evidence type="ECO:0000256" key="3">
    <source>
        <dbReference type="PROSITE-ProRule" id="PRU00335"/>
    </source>
</evidence>
<dbReference type="eggNOG" id="COG1309">
    <property type="taxonomic scope" value="Bacteria"/>
</dbReference>
<comment type="caution">
    <text evidence="5">The sequence shown here is derived from an EMBL/GenBank/DDBJ whole genome shotgun (WGS) entry which is preliminary data.</text>
</comment>
<dbReference type="OrthoDB" id="9812993at2"/>
<evidence type="ECO:0000256" key="2">
    <source>
        <dbReference type="ARBA" id="ARBA00023125"/>
    </source>
</evidence>
<dbReference type="InterPro" id="IPR050624">
    <property type="entry name" value="HTH-type_Tx_Regulator"/>
</dbReference>
<dbReference type="SUPFAM" id="SSF46689">
    <property type="entry name" value="Homeodomain-like"/>
    <property type="match status" value="1"/>
</dbReference>
<dbReference type="PROSITE" id="PS50977">
    <property type="entry name" value="HTH_TETR_2"/>
    <property type="match status" value="1"/>
</dbReference>
<evidence type="ECO:0000313" key="5">
    <source>
        <dbReference type="EMBL" id="KGR81758.1"/>
    </source>
</evidence>
<gene>
    <name evidence="5" type="ORF">CD32_20705</name>
</gene>
<feature type="DNA-binding region" description="H-T-H motif" evidence="3">
    <location>
        <begin position="25"/>
        <end position="44"/>
    </location>
</feature>
<organism evidence="5 6">
    <name type="scientific">Lysinibacillus odysseyi 34hs-1 = NBRC 100172</name>
    <dbReference type="NCBI Taxonomy" id="1220589"/>
    <lineage>
        <taxon>Bacteria</taxon>
        <taxon>Bacillati</taxon>
        <taxon>Bacillota</taxon>
        <taxon>Bacilli</taxon>
        <taxon>Bacillales</taxon>
        <taxon>Bacillaceae</taxon>
        <taxon>Lysinibacillus</taxon>
    </lineage>
</organism>
<dbReference type="InterPro" id="IPR001647">
    <property type="entry name" value="HTH_TetR"/>
</dbReference>
<keyword evidence="2 3" id="KW-0238">DNA-binding</keyword>
<protein>
    <recommendedName>
        <fullName evidence="4">HTH tetR-type domain-containing protein</fullName>
    </recommendedName>
</protein>
<dbReference type="InterPro" id="IPR009057">
    <property type="entry name" value="Homeodomain-like_sf"/>
</dbReference>
<dbReference type="EMBL" id="JPVP01000060">
    <property type="protein sequence ID" value="KGR81758.1"/>
    <property type="molecule type" value="Genomic_DNA"/>
</dbReference>
<feature type="domain" description="HTH tetR-type" evidence="4">
    <location>
        <begin position="2"/>
        <end position="62"/>
    </location>
</feature>
<evidence type="ECO:0000259" key="4">
    <source>
        <dbReference type="PROSITE" id="PS50977"/>
    </source>
</evidence>
<dbReference type="PROSITE" id="PS01081">
    <property type="entry name" value="HTH_TETR_1"/>
    <property type="match status" value="1"/>
</dbReference>
<proteinExistence type="predicted"/>